<evidence type="ECO:0000256" key="1">
    <source>
        <dbReference type="ARBA" id="ARBA00006149"/>
    </source>
</evidence>
<keyword evidence="7" id="KW-1185">Reference proteome</keyword>
<name>A0ABS2KZ10_9NOCA</name>
<dbReference type="Proteomes" id="UP000703038">
    <property type="component" value="Unassembled WGS sequence"/>
</dbReference>
<dbReference type="RefSeq" id="WP_307806083.1">
    <property type="nucleotide sequence ID" value="NZ_JAFBBK010000001.1"/>
</dbReference>
<evidence type="ECO:0000256" key="3">
    <source>
        <dbReference type="ARBA" id="ARBA00022679"/>
    </source>
</evidence>
<dbReference type="GO" id="GO:0102559">
    <property type="term" value="F:peptide chain release factor N(5)-glutamine methyltransferase activity"/>
    <property type="evidence" value="ECO:0007669"/>
    <property type="project" value="UniProtKB-EC"/>
</dbReference>
<comment type="caution">
    <text evidence="6">The sequence shown here is derived from an EMBL/GenBank/DDBJ whole genome shotgun (WGS) entry which is preliminary data.</text>
</comment>
<dbReference type="PANTHER" id="PTHR45875:SF1">
    <property type="entry name" value="METHYLTRANSFERASE N6AMT1"/>
    <property type="match status" value="1"/>
</dbReference>
<dbReference type="CDD" id="cd02440">
    <property type="entry name" value="AdoMet_MTases"/>
    <property type="match status" value="1"/>
</dbReference>
<keyword evidence="3 6" id="KW-0808">Transferase</keyword>
<evidence type="ECO:0000256" key="2">
    <source>
        <dbReference type="ARBA" id="ARBA00022603"/>
    </source>
</evidence>
<dbReference type="GO" id="GO:0032259">
    <property type="term" value="P:methylation"/>
    <property type="evidence" value="ECO:0007669"/>
    <property type="project" value="UniProtKB-KW"/>
</dbReference>
<comment type="similarity">
    <text evidence="1">Belongs to the eukaryotic/archaeal PrmC-related family.</text>
</comment>
<dbReference type="PANTHER" id="PTHR45875">
    <property type="entry name" value="METHYLTRANSFERASE N6AMT1"/>
    <property type="match status" value="1"/>
</dbReference>
<dbReference type="Gene3D" id="3.40.50.150">
    <property type="entry name" value="Vaccinia Virus protein VP39"/>
    <property type="match status" value="1"/>
</dbReference>
<organism evidence="6 7">
    <name type="scientific">Rhodococcoides corynebacterioides</name>
    <dbReference type="NCBI Taxonomy" id="53972"/>
    <lineage>
        <taxon>Bacteria</taxon>
        <taxon>Bacillati</taxon>
        <taxon>Actinomycetota</taxon>
        <taxon>Actinomycetes</taxon>
        <taxon>Mycobacteriales</taxon>
        <taxon>Nocardiaceae</taxon>
        <taxon>Rhodococcoides</taxon>
    </lineage>
</organism>
<dbReference type="InterPro" id="IPR007848">
    <property type="entry name" value="Small_mtfrase_dom"/>
</dbReference>
<proteinExistence type="inferred from homology"/>
<dbReference type="InterPro" id="IPR029063">
    <property type="entry name" value="SAM-dependent_MTases_sf"/>
</dbReference>
<dbReference type="EMBL" id="JAFBBK010000001">
    <property type="protein sequence ID" value="MBM7417177.1"/>
    <property type="molecule type" value="Genomic_DNA"/>
</dbReference>
<gene>
    <name evidence="6" type="ORF">JOE42_003910</name>
</gene>
<keyword evidence="4" id="KW-0949">S-adenosyl-L-methionine</keyword>
<dbReference type="EC" id="2.1.1.297" evidence="6"/>
<evidence type="ECO:0000313" key="7">
    <source>
        <dbReference type="Proteomes" id="UP000703038"/>
    </source>
</evidence>
<evidence type="ECO:0000313" key="6">
    <source>
        <dbReference type="EMBL" id="MBM7417177.1"/>
    </source>
</evidence>
<dbReference type="SUPFAM" id="SSF53335">
    <property type="entry name" value="S-adenosyl-L-methionine-dependent methyltransferases"/>
    <property type="match status" value="1"/>
</dbReference>
<dbReference type="PROSITE" id="PS00092">
    <property type="entry name" value="N6_MTASE"/>
    <property type="match status" value="1"/>
</dbReference>
<feature type="domain" description="Methyltransferase small" evidence="5">
    <location>
        <begin position="12"/>
        <end position="114"/>
    </location>
</feature>
<dbReference type="InterPro" id="IPR052190">
    <property type="entry name" value="Euk-Arch_PrmC-MTase"/>
</dbReference>
<evidence type="ECO:0000256" key="4">
    <source>
        <dbReference type="ARBA" id="ARBA00022691"/>
    </source>
</evidence>
<evidence type="ECO:0000259" key="5">
    <source>
        <dbReference type="Pfam" id="PF05175"/>
    </source>
</evidence>
<reference evidence="6 7" key="1">
    <citation type="submission" date="2021-01" db="EMBL/GenBank/DDBJ databases">
        <title>Genomics of switchgrass bacterial isolates.</title>
        <authorList>
            <person name="Shade A."/>
        </authorList>
    </citation>
    <scope>NUCLEOTIDE SEQUENCE [LARGE SCALE GENOMIC DNA]</scope>
    <source>
        <strain evidence="6 7">PvP111</strain>
    </source>
</reference>
<dbReference type="InterPro" id="IPR002052">
    <property type="entry name" value="DNA_methylase_N6_adenine_CS"/>
</dbReference>
<keyword evidence="2 6" id="KW-0489">Methyltransferase</keyword>
<accession>A0ABS2KZ10</accession>
<sequence length="225" mass="23947">MTTIHRDTISMVRAHPGVYAPQDDSRLLCEVMPLAASPLGARALDLCTGTGVLALQAACLGARDVLAYDLDARAVACALDNAERIGVEVDARQGTLADALAEAPFDLVVSNPPYVPSPTAPEGRGVHRAWDAGADGRVVLDPLCDNAFDLLTPGGTMLIVQSEFAGVDRTIERLMRSGTTVDVVARRRIAFGPVMHARAEWLEATGALQPGRRSEELVVVRARRA</sequence>
<dbReference type="Pfam" id="PF05175">
    <property type="entry name" value="MTS"/>
    <property type="match status" value="1"/>
</dbReference>
<protein>
    <submittedName>
        <fullName evidence="6">Release factor glutamine methyltransferase</fullName>
        <ecNumber evidence="6">2.1.1.297</ecNumber>
    </submittedName>
</protein>